<dbReference type="PANTHER" id="PTHR43289:SF6">
    <property type="entry name" value="SERINE_THREONINE-PROTEIN KINASE NEKL-3"/>
    <property type="match status" value="1"/>
</dbReference>
<organism evidence="7 8">
    <name type="scientific">Paludisphaera borealis</name>
    <dbReference type="NCBI Taxonomy" id="1387353"/>
    <lineage>
        <taxon>Bacteria</taxon>
        <taxon>Pseudomonadati</taxon>
        <taxon>Planctomycetota</taxon>
        <taxon>Planctomycetia</taxon>
        <taxon>Isosphaerales</taxon>
        <taxon>Isosphaeraceae</taxon>
        <taxon>Paludisphaera</taxon>
    </lineage>
</organism>
<evidence type="ECO:0000256" key="4">
    <source>
        <dbReference type="ARBA" id="ARBA00022840"/>
    </source>
</evidence>
<dbReference type="InterPro" id="IPR000719">
    <property type="entry name" value="Prot_kinase_dom"/>
</dbReference>
<dbReference type="InterPro" id="IPR011009">
    <property type="entry name" value="Kinase-like_dom_sf"/>
</dbReference>
<evidence type="ECO:0000256" key="3">
    <source>
        <dbReference type="ARBA" id="ARBA00022777"/>
    </source>
</evidence>
<dbReference type="SUPFAM" id="SSF48452">
    <property type="entry name" value="TPR-like"/>
    <property type="match status" value="1"/>
</dbReference>
<evidence type="ECO:0000256" key="1">
    <source>
        <dbReference type="ARBA" id="ARBA00022679"/>
    </source>
</evidence>
<dbReference type="STRING" id="1387353.BSF38_00486"/>
<accession>A0A1U7CJG0</accession>
<dbReference type="PROSITE" id="PS00107">
    <property type="entry name" value="PROTEIN_KINASE_ATP"/>
    <property type="match status" value="1"/>
</dbReference>
<dbReference type="GO" id="GO:0005524">
    <property type="term" value="F:ATP binding"/>
    <property type="evidence" value="ECO:0007669"/>
    <property type="project" value="UniProtKB-UniRule"/>
</dbReference>
<dbReference type="RefSeq" id="WP_076343299.1">
    <property type="nucleotide sequence ID" value="NZ_CP019082.1"/>
</dbReference>
<feature type="domain" description="Protein kinase" evidence="6">
    <location>
        <begin position="82"/>
        <end position="361"/>
    </location>
</feature>
<dbReference type="SUPFAM" id="SSF56112">
    <property type="entry name" value="Protein kinase-like (PK-like)"/>
    <property type="match status" value="1"/>
</dbReference>
<dbReference type="Gene3D" id="1.10.510.10">
    <property type="entry name" value="Transferase(Phosphotransferase) domain 1"/>
    <property type="match status" value="1"/>
</dbReference>
<dbReference type="AlphaFoldDB" id="A0A1U7CJG0"/>
<keyword evidence="3 7" id="KW-0418">Kinase</keyword>
<evidence type="ECO:0000259" key="6">
    <source>
        <dbReference type="PROSITE" id="PS50011"/>
    </source>
</evidence>
<dbReference type="GO" id="GO:0004674">
    <property type="term" value="F:protein serine/threonine kinase activity"/>
    <property type="evidence" value="ECO:0007669"/>
    <property type="project" value="UniProtKB-EC"/>
</dbReference>
<dbReference type="OrthoDB" id="6111975at2"/>
<dbReference type="Proteomes" id="UP000186309">
    <property type="component" value="Chromosome"/>
</dbReference>
<evidence type="ECO:0000256" key="5">
    <source>
        <dbReference type="PROSITE-ProRule" id="PRU10141"/>
    </source>
</evidence>
<keyword evidence="1 7" id="KW-0808">Transferase</keyword>
<dbReference type="EC" id="2.7.11.1" evidence="7"/>
<keyword evidence="8" id="KW-1185">Reference proteome</keyword>
<dbReference type="EMBL" id="CP019082">
    <property type="protein sequence ID" value="APW59072.1"/>
    <property type="molecule type" value="Genomic_DNA"/>
</dbReference>
<keyword evidence="2 5" id="KW-0547">Nucleotide-binding</keyword>
<feature type="binding site" evidence="5">
    <location>
        <position position="111"/>
    </location>
    <ligand>
        <name>ATP</name>
        <dbReference type="ChEBI" id="CHEBI:30616"/>
    </ligand>
</feature>
<dbReference type="CDD" id="cd14014">
    <property type="entry name" value="STKc_PknB_like"/>
    <property type="match status" value="1"/>
</dbReference>
<dbReference type="InterPro" id="IPR008271">
    <property type="entry name" value="Ser/Thr_kinase_AS"/>
</dbReference>
<dbReference type="PROSITE" id="PS50011">
    <property type="entry name" value="PROTEIN_KINASE_DOM"/>
    <property type="match status" value="1"/>
</dbReference>
<dbReference type="PANTHER" id="PTHR43289">
    <property type="entry name" value="MITOGEN-ACTIVATED PROTEIN KINASE KINASE KINASE 20-RELATED"/>
    <property type="match status" value="1"/>
</dbReference>
<dbReference type="InterPro" id="IPR019734">
    <property type="entry name" value="TPR_rpt"/>
</dbReference>
<sequence>MTLPIDQCPDDQAWLAFHHGESADDDLDGLAAHLEACASCSERLAEIEGRPDPILDAIRRGGGATPPTTSRTPEAGSTVPGYEVLELLGAGGMGVVHKARHLRLGRLTALKRLKTSSLFDLHRFRREAEAVAALQHPNVVQIYEVGDHDGQPYLALEYVAGGSLADFLQSRPQPPPDAATLVETLARAVDHAHRRGVVHRDLKPANILLQPSSEAAAAPGTAREARLSDFTPKVSDFGIAKRLGEEGGDPGAGATRTGAVLGTPAYMAPEQAESRAVGPPADVYALGAILYELLTGRPPFEGEGSYDTLKRVVDDDPAPPSRIRPGLPRDVETICLKCLRKQPERRYGSAAELGADLRRFLDGRPVLARPTPSWEIAWKWSKRRPATAAAVAVVQASLIVLAVGASWYNGKLREALGSTRAAELQAENNARLAIDAHKHLVEQVQTLLQEAPATRTLRKGLLETAVAGLQRVTGADAGGPLLSRAMAHQLLGEIHWELGRASEASAELERCRQVATDLLAVQPGLPDALDLLATALRRLGDVQLRGDRPKQAQPLFQQALDVAEAWRKADPDDPRALLAVIEGYEHLGHAAHWVGDMAEARSALTRMRELTEARVADEPDDDRARRLLGSALDLLAGIDQSEGDIPSALANYKRSLDLNLEDERRRAARSGQEGGEAVDGRTFRDVMVSLNNLAITYVQAHDFAAARLQMDAALDRARRWSAHDPEDVQRRLDLIDALYSRSAVEQYDLKYAAAIPFLVEAQAMLHRLQDAGKLTDLPIYSIERREAVEGELETCRLLPKALADEAAVWSTPHTTAFELAKAKIEILLADKRPSDALATARRLLEIEPKTARDWLGLARVCSRIVEVYAERAPAEPPPEIVARLLDRGVAALERVYALSASPPTVDELQGDARLAALRRAPGYAALVARRSEPSKAGNP</sequence>
<reference evidence="8" key="1">
    <citation type="submission" date="2016-12" db="EMBL/GenBank/DDBJ databases">
        <title>Comparative genomics of four Isosphaeraceae planctomycetes: a common pool of plasmids and glycoside hydrolase genes.</title>
        <authorList>
            <person name="Ivanova A."/>
        </authorList>
    </citation>
    <scope>NUCLEOTIDE SEQUENCE [LARGE SCALE GENOMIC DNA]</scope>
    <source>
        <strain evidence="8">PX4</strain>
    </source>
</reference>
<dbReference type="KEGG" id="pbor:BSF38_00486"/>
<dbReference type="SMART" id="SM00220">
    <property type="entry name" value="S_TKc"/>
    <property type="match status" value="1"/>
</dbReference>
<dbReference type="InterPro" id="IPR011990">
    <property type="entry name" value="TPR-like_helical_dom_sf"/>
</dbReference>
<dbReference type="Gene3D" id="1.25.40.10">
    <property type="entry name" value="Tetratricopeptide repeat domain"/>
    <property type="match status" value="2"/>
</dbReference>
<gene>
    <name evidence="7" type="primary">pknB_4</name>
    <name evidence="7" type="ORF">BSF38_00486</name>
</gene>
<dbReference type="Gene3D" id="3.30.200.20">
    <property type="entry name" value="Phosphorylase Kinase, domain 1"/>
    <property type="match status" value="1"/>
</dbReference>
<protein>
    <submittedName>
        <fullName evidence="7">Serine/threonine-protein kinase PknB</fullName>
        <ecNumber evidence="7">2.7.11.1</ecNumber>
    </submittedName>
</protein>
<keyword evidence="4 5" id="KW-0067">ATP-binding</keyword>
<evidence type="ECO:0000313" key="8">
    <source>
        <dbReference type="Proteomes" id="UP000186309"/>
    </source>
</evidence>
<dbReference type="SMART" id="SM00028">
    <property type="entry name" value="TPR"/>
    <property type="match status" value="5"/>
</dbReference>
<dbReference type="PROSITE" id="PS00108">
    <property type="entry name" value="PROTEIN_KINASE_ST"/>
    <property type="match status" value="1"/>
</dbReference>
<dbReference type="InterPro" id="IPR017441">
    <property type="entry name" value="Protein_kinase_ATP_BS"/>
</dbReference>
<dbReference type="Pfam" id="PF00069">
    <property type="entry name" value="Pkinase"/>
    <property type="match status" value="1"/>
</dbReference>
<evidence type="ECO:0000313" key="7">
    <source>
        <dbReference type="EMBL" id="APW59072.1"/>
    </source>
</evidence>
<evidence type="ECO:0000256" key="2">
    <source>
        <dbReference type="ARBA" id="ARBA00022741"/>
    </source>
</evidence>
<name>A0A1U7CJG0_9BACT</name>
<proteinExistence type="predicted"/>